<accession>A0A1B6MBQ0</accession>
<gene>
    <name evidence="2" type="ORF">g.48686</name>
</gene>
<dbReference type="Pfam" id="PF12259">
    <property type="entry name" value="Baculo_F"/>
    <property type="match status" value="1"/>
</dbReference>
<dbReference type="EMBL" id="GEBQ01006629">
    <property type="protein sequence ID" value="JAT33348.1"/>
    <property type="molecule type" value="Transcribed_RNA"/>
</dbReference>
<dbReference type="InterPro" id="IPR022048">
    <property type="entry name" value="Envelope_fusion-like"/>
</dbReference>
<protein>
    <submittedName>
        <fullName evidence="2">Uncharacterized protein</fullName>
    </submittedName>
</protein>
<reference evidence="2" key="1">
    <citation type="submission" date="2015-11" db="EMBL/GenBank/DDBJ databases">
        <title>De novo transcriptome assembly of four potential Pierce s Disease insect vectors from Arizona vineyards.</title>
        <authorList>
            <person name="Tassone E.E."/>
        </authorList>
    </citation>
    <scope>NUCLEOTIDE SEQUENCE</scope>
</reference>
<dbReference type="AlphaFoldDB" id="A0A1B6MBQ0"/>
<keyword evidence="1" id="KW-0812">Transmembrane</keyword>
<evidence type="ECO:0000256" key="1">
    <source>
        <dbReference type="SAM" id="Phobius"/>
    </source>
</evidence>
<name>A0A1B6MBQ0_9HEMI</name>
<organism evidence="2">
    <name type="scientific">Graphocephala atropunctata</name>
    <dbReference type="NCBI Taxonomy" id="36148"/>
    <lineage>
        <taxon>Eukaryota</taxon>
        <taxon>Metazoa</taxon>
        <taxon>Ecdysozoa</taxon>
        <taxon>Arthropoda</taxon>
        <taxon>Hexapoda</taxon>
        <taxon>Insecta</taxon>
        <taxon>Pterygota</taxon>
        <taxon>Neoptera</taxon>
        <taxon>Paraneoptera</taxon>
        <taxon>Hemiptera</taxon>
        <taxon>Auchenorrhyncha</taxon>
        <taxon>Membracoidea</taxon>
        <taxon>Cicadellidae</taxon>
        <taxon>Cicadellinae</taxon>
        <taxon>Cicadellini</taxon>
        <taxon>Graphocephala</taxon>
    </lineage>
</organism>
<proteinExistence type="predicted"/>
<sequence length="607" mass="70035">MTQGIAFEKLKDTVVNENVWRVVLDFNIRGLSEEADRLETVYSIVREQFMNLSDVKHDAAYWFKDLDLELEKVRLTIDSYKVDLEGLIELLPKERVKRGLINLGGYVAKYLFGVATTDDIEATNHKVNLLHDIASNVIHSKEDQLTLLKDVNSKIGINTKSIVEVMEKLANFSANVSNSLNKTMTHWTEMYDYLIHFLYIGNEVRQLGQVTDEAKIRSVEFRQALELVKTNRLSSKLLPPNEFLPILLKIEKLLPIDLRLPVSANAEDVFLYYDLCKTQAVSTENSIRLFITIPLTSSASQFETYKIHVIPIFNPALKHWVLWKLSLDYLLISGDRQYYLPTSAFDLSKCEESVYFWCPNFASIRKNTVADCYYKLFMGIESGKQCNKVIKTDVLAPYWIRNGNDWIYSVAEPTKITLKCWNYDLSSKDHVCEIKDLEIKGSGKLTNVPRCEIFGSNFRIFHRIQGNTKYEKNVTNLHIPNFNSMIPSFDNETLTLNLDMTFDTINTLKTELGNDTVEISLEKLINRLKNTNSSIKVNYDYRIEFFVIVIISICIMFLLVVFLCCRRKERGQTLMFTRGTVNRRQPIADQPQIVLSDALRDVIYATN</sequence>
<keyword evidence="1" id="KW-1133">Transmembrane helix</keyword>
<feature type="transmembrane region" description="Helical" evidence="1">
    <location>
        <begin position="545"/>
        <end position="565"/>
    </location>
</feature>
<evidence type="ECO:0000313" key="2">
    <source>
        <dbReference type="EMBL" id="JAT33348.1"/>
    </source>
</evidence>
<keyword evidence="1" id="KW-0472">Membrane</keyword>